<dbReference type="EMBL" id="FNOM01000008">
    <property type="protein sequence ID" value="SDX39792.1"/>
    <property type="molecule type" value="Genomic_DNA"/>
</dbReference>
<dbReference type="NCBIfam" id="TIGR02281">
    <property type="entry name" value="clan_AA_DTGA"/>
    <property type="match status" value="1"/>
</dbReference>
<dbReference type="OrthoDB" id="7595324at2"/>
<keyword evidence="1" id="KW-0472">Membrane</keyword>
<dbReference type="STRING" id="564137.SAMN04488238_10811"/>
<dbReference type="Proteomes" id="UP000198539">
    <property type="component" value="Unassembled WGS sequence"/>
</dbReference>
<protein>
    <submittedName>
        <fullName evidence="2">Aspartyl protease family protein</fullName>
    </submittedName>
</protein>
<dbReference type="Gene3D" id="2.40.70.10">
    <property type="entry name" value="Acid Proteases"/>
    <property type="match status" value="1"/>
</dbReference>
<organism evidence="2 3">
    <name type="scientific">Roseicitreum antarcticum</name>
    <dbReference type="NCBI Taxonomy" id="564137"/>
    <lineage>
        <taxon>Bacteria</taxon>
        <taxon>Pseudomonadati</taxon>
        <taxon>Pseudomonadota</taxon>
        <taxon>Alphaproteobacteria</taxon>
        <taxon>Rhodobacterales</taxon>
        <taxon>Paracoccaceae</taxon>
        <taxon>Roseicitreum</taxon>
    </lineage>
</organism>
<keyword evidence="1" id="KW-0812">Transmembrane</keyword>
<feature type="transmembrane region" description="Helical" evidence="1">
    <location>
        <begin position="37"/>
        <end position="55"/>
    </location>
</feature>
<dbReference type="InterPro" id="IPR001969">
    <property type="entry name" value="Aspartic_peptidase_AS"/>
</dbReference>
<dbReference type="InterPro" id="IPR021109">
    <property type="entry name" value="Peptidase_aspartic_dom_sf"/>
</dbReference>
<dbReference type="InterPro" id="IPR034122">
    <property type="entry name" value="Retropepsin-like_bacterial"/>
</dbReference>
<dbReference type="Pfam" id="PF13975">
    <property type="entry name" value="gag-asp_proteas"/>
    <property type="match status" value="1"/>
</dbReference>
<feature type="transmembrane region" description="Helical" evidence="1">
    <location>
        <begin position="6"/>
        <end position="25"/>
    </location>
</feature>
<evidence type="ECO:0000313" key="2">
    <source>
        <dbReference type="EMBL" id="SDX39792.1"/>
    </source>
</evidence>
<proteinExistence type="predicted"/>
<dbReference type="GO" id="GO:0006508">
    <property type="term" value="P:proteolysis"/>
    <property type="evidence" value="ECO:0007669"/>
    <property type="project" value="UniProtKB-KW"/>
</dbReference>
<evidence type="ECO:0000313" key="3">
    <source>
        <dbReference type="Proteomes" id="UP000198539"/>
    </source>
</evidence>
<dbReference type="InterPro" id="IPR011969">
    <property type="entry name" value="Clan_AA_Asp_peptidase_C"/>
</dbReference>
<sequence length="191" mass="21027">MVLDNLPRVIFLLLLIAAIGGYFLIAHRDRMGQVVRLAALWGLIFVGAVAGYGLWQDMRPTSQLSVATDGGQIEVRRAPDGHFYLPVMINDAEVRFVVDTGATDLVLSQQDAQRVGLNPDRLAYLGRARTANGEVGLARVTLDHVVVGPFEDRRVSAVVNEGEMRESLLGMGYLQRFARIEIAGNRLILSR</sequence>
<dbReference type="SUPFAM" id="SSF50630">
    <property type="entry name" value="Acid proteases"/>
    <property type="match status" value="1"/>
</dbReference>
<keyword evidence="2" id="KW-0378">Hydrolase</keyword>
<keyword evidence="2" id="KW-0645">Protease</keyword>
<dbReference type="GO" id="GO:0004190">
    <property type="term" value="F:aspartic-type endopeptidase activity"/>
    <property type="evidence" value="ECO:0007669"/>
    <property type="project" value="InterPro"/>
</dbReference>
<dbReference type="RefSeq" id="WP_092890669.1">
    <property type="nucleotide sequence ID" value="NZ_CP061498.1"/>
</dbReference>
<dbReference type="PROSITE" id="PS00141">
    <property type="entry name" value="ASP_PROTEASE"/>
    <property type="match status" value="1"/>
</dbReference>
<evidence type="ECO:0000256" key="1">
    <source>
        <dbReference type="SAM" id="Phobius"/>
    </source>
</evidence>
<gene>
    <name evidence="2" type="ORF">SAMN04488238_10811</name>
</gene>
<name>A0A1H3BCY2_9RHOB</name>
<accession>A0A1H3BCY2</accession>
<dbReference type="CDD" id="cd05483">
    <property type="entry name" value="retropepsin_like_bacteria"/>
    <property type="match status" value="1"/>
</dbReference>
<reference evidence="2 3" key="1">
    <citation type="submission" date="2016-10" db="EMBL/GenBank/DDBJ databases">
        <authorList>
            <person name="de Groot N.N."/>
        </authorList>
    </citation>
    <scope>NUCLEOTIDE SEQUENCE [LARGE SCALE GENOMIC DNA]</scope>
    <source>
        <strain evidence="2 3">CGMCC 1.8894</strain>
    </source>
</reference>
<keyword evidence="3" id="KW-1185">Reference proteome</keyword>
<dbReference type="AlphaFoldDB" id="A0A1H3BCY2"/>
<keyword evidence="1" id="KW-1133">Transmembrane helix</keyword>